<dbReference type="CDD" id="cd00081">
    <property type="entry name" value="Hint"/>
    <property type="match status" value="1"/>
</dbReference>
<dbReference type="SUPFAM" id="SSF51294">
    <property type="entry name" value="Hedgehog/intein (Hint) domain"/>
    <property type="match status" value="1"/>
</dbReference>
<comment type="caution">
    <text evidence="3">The sequence shown here is derived from an EMBL/GenBank/DDBJ whole genome shotgun (WGS) entry which is preliminary data.</text>
</comment>
<dbReference type="SMART" id="SM00306">
    <property type="entry name" value="HintN"/>
    <property type="match status" value="1"/>
</dbReference>
<feature type="region of interest" description="Disordered" evidence="1">
    <location>
        <begin position="983"/>
        <end position="1003"/>
    </location>
</feature>
<dbReference type="InterPro" id="IPR050708">
    <property type="entry name" value="T6SS_VgrG/RHS"/>
</dbReference>
<gene>
    <name evidence="3" type="ORF">GCM10022207_60780</name>
</gene>
<dbReference type="PANTHER" id="PTHR32305:SF17">
    <property type="entry name" value="TRNA NUCLEASE WAPA"/>
    <property type="match status" value="1"/>
</dbReference>
<dbReference type="InterPro" id="IPR003587">
    <property type="entry name" value="Hint_dom_N"/>
</dbReference>
<dbReference type="InterPro" id="IPR006530">
    <property type="entry name" value="YD"/>
</dbReference>
<dbReference type="Gene3D" id="2.170.16.10">
    <property type="entry name" value="Hedgehog/Intein (Hint) domain"/>
    <property type="match status" value="1"/>
</dbReference>
<feature type="region of interest" description="Disordered" evidence="1">
    <location>
        <begin position="185"/>
        <end position="204"/>
    </location>
</feature>
<dbReference type="NCBIfam" id="TIGR03696">
    <property type="entry name" value="Rhs_assc_core"/>
    <property type="match status" value="1"/>
</dbReference>
<evidence type="ECO:0000313" key="4">
    <source>
        <dbReference type="Proteomes" id="UP001501563"/>
    </source>
</evidence>
<dbReference type="EMBL" id="BAAAZA010000021">
    <property type="protein sequence ID" value="GAA3885290.1"/>
    <property type="molecule type" value="Genomic_DNA"/>
</dbReference>
<sequence length="2269" mass="242688">MGFALLPGLIAAPGFTASPTPLGKPKLSAPHVDKVTAFTPRLDKKASQQVSQGDKAARADAARARTEQNRTVTWPKTGTARLTPGQALTATGTPGSLPVTVGAPRAAKHGKPAQTASSLAIRVLDQKSAKAAGVKGVLLTATGPAAGGAAQLTMDYSQFASAYGGDWAGRLRMVRLPDCALTTPGKPQCRTQQPLDSVNDRTKQSVSAQLSLPKATGTAASAAAPLVLALAAGTQSSAGDYKATPLSSSSTWDAGGGSGAFTWSYPLPMPPAAAGPTPSLSISYNSGSIDGRTGNTNNQGSWIGEGFDITSSYIERSYGSCDDDGQDGKSDLCWKYDNASLVLNGKATELVKDDTTGEWRLKDDDASKVIHSTGADNGDDGDATSDGKGEYWTVITGDGTKYVFGLNKLPGAGATDRTDSVWTVPVFGDDAGEPGYSSGTSFSGRDKKQAWRWNLDYVVDTHDNAMTYWYAAEHNNYAKNGIDTPGTDYVRGGYLKEIRYGQRADALFSATPAASDKVVFTPAERCLASGTGCNNLDDTHRDNWPDVPFDAICDNGDACTGNDGPSFFTRKRLTAITTQFWDTTLATPDYTAIDTWSLKQLYLDPGDTGDSSDQSLWLDQIQHTGKRGTDLALDPVKFTHTWLPNRVDATDGILPLNKPRLKTITSETGAQTIVDYADQDCVAGQTMPKPDANTRRCYPVYWSPNGAADPQLDWFNKYPVTGVRTSDPTGGSQATANSYSYSGGGAWHYNDDPMTPEKERTWSIWRGYEKVTHLTGEPTGTQSKTVTIFLRGMDGDRVLGPDGKSLDPDKRKSVTVTGIKASALTDSDQYAGFVRESVTYNGADEVSGNIGDPWSQRTATQHKSYADTEAYFVRTGASHARTNITSGATPTDRIRTTVTTYDDHGMAIKVEDKGDDSRTGDETCSRTWYARNDAAGITSLVARTRVVARNCGIADADLNLPADSKTAGDVISDTATAYDTTTWSETQTPTKGEARWTGRANGYTTADAPTWQKLATTTYDALGRPLVVKDTNDLTKATTSYAPAASGPLTSTTTSDANTFATTTTVDPASGAPLTVTDPNSKVTEYQYDSLGRVSKVWLPNYLRVLNKPPTYTYTYNVSANAPSWVATGTLKADGATYNTTYEIYDALLRSRQVQTPSPVGGRIIAETLYDERGLAVTSGSDIYDNTAAPSGTLVATDGGQAPVSTQTTYDGAARSTKVVTKNYSTTRWTTTSTYTGDTVTTTAPTGGQATATVTNALGQTTQSRTYDAPTSTGAHYTTTNFTYTPAGQQKTITGPDSTWSYTYDLFGRQVEATDPDKGKSTTGYNELDQAISTNDAENHSLLYEYDKLGRKTKQWSGSKTDANLLAAWNYDTAAKGLLDSATHYDGSLANAYTKKVTTYDSLYRPTATQLVLPTSDPLVTAGVPSTLAFSTTYNLDGTVQSTKEPAVAGLALETISNTYNDLGLQLTAKGTTGYLQRADYSPLGDLRQLTLAKAPTDNQLYITNTYEPSTRRLTQSLATDDTHAYQLQNLNYKQDDVGNVTHIFDTTTLGGTGKTDNQCFTYDGYRRLTEAWTPNSADCTPAPTTAALGGAAPYWNSYTYKDSGLRDTSTVHTAAGNTTTTYGYGTPNGQPHALSKTTVGTTTTGSYVYDKTGNTTTRPGTQATQTLTWYPEGKLATSSEPAAGSKPATGTKYLYDADGTLLIRRPTTTDGETVLYLGATEVHLKVTGSGVTKALTGSRYYSAAGQTIAVRTSSTKVTFLAGDSHGTSSLAFEAGTSAISRRYTTPFGADRGAPLYGPWPDDKGFLGETRDTTTGLTHIGAREYDPGTGRFISVDPVLDATDPQSLNGYSYADNNPVTYSDPTGLWLDDGTGHSEPNPKDHSGNHRNNVGVPRGGTGTSGCYYTCGAILDDQSTAAYYATVASAEQGLPYVRNAQTVSRDEFHRAMVKYQGIQDGAVQDSQWMMWLYGYDEEVIDNFGPCMIFDCQHGVTSDDIRSMPLNNESFMEQFGRAYAEGRASRLGLEGKGAARAGRAGGCRHSFVAGTEVQLADGATEPIEDIKIGDKVTATDPQTGKTSTHEVVNTIVTKHDKDFVKITVPTPSDEGTKGYLIATTTHPFWSPSTGGWVAGGDLRAGMTLRTQDGHAVEIVSVSHFTKRQTTYDLTISGVHTYYVLAAQTPVLVHNVSCDFISGAVPEAEAIDRGSLVKIKEKQLEKALKSIDENPHGFKADWVGKPNVARFDAMRDGDSRIILVSKDGKILVPTNYRYVP</sequence>
<reference evidence="4" key="1">
    <citation type="journal article" date="2019" name="Int. J. Syst. Evol. Microbiol.">
        <title>The Global Catalogue of Microorganisms (GCM) 10K type strain sequencing project: providing services to taxonomists for standard genome sequencing and annotation.</title>
        <authorList>
            <consortium name="The Broad Institute Genomics Platform"/>
            <consortium name="The Broad Institute Genome Sequencing Center for Infectious Disease"/>
            <person name="Wu L."/>
            <person name="Ma J."/>
        </authorList>
    </citation>
    <scope>NUCLEOTIDE SEQUENCE [LARGE SCALE GENOMIC DNA]</scope>
    <source>
        <strain evidence="4">JCM 16578</strain>
    </source>
</reference>
<dbReference type="InterPro" id="IPR022385">
    <property type="entry name" value="Rhs_assc_core"/>
</dbReference>
<dbReference type="Pfam" id="PF07591">
    <property type="entry name" value="PT-HINT"/>
    <property type="match status" value="1"/>
</dbReference>
<dbReference type="NCBIfam" id="TIGR01643">
    <property type="entry name" value="YD_repeat_2x"/>
    <property type="match status" value="2"/>
</dbReference>
<dbReference type="PANTHER" id="PTHR32305">
    <property type="match status" value="1"/>
</dbReference>
<dbReference type="InterPro" id="IPR031325">
    <property type="entry name" value="RHS_repeat"/>
</dbReference>
<feature type="region of interest" description="Disordered" evidence="1">
    <location>
        <begin position="42"/>
        <end position="97"/>
    </location>
</feature>
<feature type="region of interest" description="Disordered" evidence="1">
    <location>
        <begin position="1863"/>
        <end position="1894"/>
    </location>
</feature>
<keyword evidence="4" id="KW-1185">Reference proteome</keyword>
<name>A0ABP7KR33_9ACTN</name>
<feature type="domain" description="Hint" evidence="2">
    <location>
        <begin position="2038"/>
        <end position="2142"/>
    </location>
</feature>
<feature type="compositionally biased region" description="Basic and acidic residues" evidence="1">
    <location>
        <begin position="55"/>
        <end position="68"/>
    </location>
</feature>
<evidence type="ECO:0000256" key="1">
    <source>
        <dbReference type="SAM" id="MobiDB-lite"/>
    </source>
</evidence>
<evidence type="ECO:0000313" key="3">
    <source>
        <dbReference type="EMBL" id="GAA3885290.1"/>
    </source>
</evidence>
<accession>A0ABP7KR33</accession>
<evidence type="ECO:0000259" key="2">
    <source>
        <dbReference type="SMART" id="SM00306"/>
    </source>
</evidence>
<dbReference type="Pfam" id="PF05593">
    <property type="entry name" value="RHS_repeat"/>
    <property type="match status" value="2"/>
</dbReference>
<proteinExistence type="predicted"/>
<dbReference type="Proteomes" id="UP001501563">
    <property type="component" value="Unassembled WGS sequence"/>
</dbReference>
<feature type="compositionally biased region" description="Basic and acidic residues" evidence="1">
    <location>
        <begin position="1871"/>
        <end position="1884"/>
    </location>
</feature>
<dbReference type="InterPro" id="IPR036844">
    <property type="entry name" value="Hint_dom_sf"/>
</dbReference>
<protein>
    <submittedName>
        <fullName evidence="3">RHS repeat-associated core domain-containing protein</fullName>
    </submittedName>
</protein>
<dbReference type="Gene3D" id="2.180.10.10">
    <property type="entry name" value="RHS repeat-associated core"/>
    <property type="match status" value="1"/>
</dbReference>
<organism evidence="3 4">
    <name type="scientific">Streptomyces lannensis</name>
    <dbReference type="NCBI Taxonomy" id="766498"/>
    <lineage>
        <taxon>Bacteria</taxon>
        <taxon>Bacillati</taxon>
        <taxon>Actinomycetota</taxon>
        <taxon>Actinomycetes</taxon>
        <taxon>Kitasatosporales</taxon>
        <taxon>Streptomycetaceae</taxon>
        <taxon>Streptomyces</taxon>
    </lineage>
</organism>